<comment type="caution">
    <text evidence="1">The sequence shown here is derived from an EMBL/GenBank/DDBJ whole genome shotgun (WGS) entry which is preliminary data.</text>
</comment>
<reference evidence="1" key="1">
    <citation type="submission" date="2022-06" db="EMBL/GenBank/DDBJ databases">
        <title>Phylogenomic reconstructions and comparative analyses of Kickxellomycotina fungi.</title>
        <authorList>
            <person name="Reynolds N.K."/>
            <person name="Stajich J.E."/>
            <person name="Barry K."/>
            <person name="Grigoriev I.V."/>
            <person name="Crous P."/>
            <person name="Smith M.E."/>
        </authorList>
    </citation>
    <scope>NUCLEOTIDE SEQUENCE</scope>
    <source>
        <strain evidence="1">RSA 2271</strain>
    </source>
</reference>
<keyword evidence="2" id="KW-1185">Reference proteome</keyword>
<dbReference type="EMBL" id="JAMZIH010002851">
    <property type="protein sequence ID" value="KAJ1677182.1"/>
    <property type="molecule type" value="Genomic_DNA"/>
</dbReference>
<evidence type="ECO:0000313" key="1">
    <source>
        <dbReference type="EMBL" id="KAJ1677182.1"/>
    </source>
</evidence>
<proteinExistence type="predicted"/>
<protein>
    <submittedName>
        <fullName evidence="1">Uncharacterized protein</fullName>
    </submittedName>
</protein>
<feature type="non-terminal residue" evidence="1">
    <location>
        <position position="1"/>
    </location>
</feature>
<gene>
    <name evidence="1" type="ORF">EV182_006700</name>
</gene>
<dbReference type="Proteomes" id="UP001145114">
    <property type="component" value="Unassembled WGS sequence"/>
</dbReference>
<accession>A0ACC1HL55</accession>
<organism evidence="1 2">
    <name type="scientific">Spiromyces aspiralis</name>
    <dbReference type="NCBI Taxonomy" id="68401"/>
    <lineage>
        <taxon>Eukaryota</taxon>
        <taxon>Fungi</taxon>
        <taxon>Fungi incertae sedis</taxon>
        <taxon>Zoopagomycota</taxon>
        <taxon>Kickxellomycotina</taxon>
        <taxon>Kickxellomycetes</taxon>
        <taxon>Kickxellales</taxon>
        <taxon>Kickxellaceae</taxon>
        <taxon>Spiromyces</taxon>
    </lineage>
</organism>
<evidence type="ECO:0000313" key="2">
    <source>
        <dbReference type="Proteomes" id="UP001145114"/>
    </source>
</evidence>
<sequence>NVMAVHEVFGKTTPIPTLTKGILFFLHHFVRHGSESLVVDENDRLVVKWGCRVAKEVLQSQSTAEAF</sequence>
<name>A0ACC1HL55_9FUNG</name>